<dbReference type="SUPFAM" id="SSF50998">
    <property type="entry name" value="Quinoprotein alcohol dehydrogenase-like"/>
    <property type="match status" value="1"/>
</dbReference>
<evidence type="ECO:0000313" key="2">
    <source>
        <dbReference type="EMBL" id="KAK2990299.1"/>
    </source>
</evidence>
<evidence type="ECO:0000313" key="3">
    <source>
        <dbReference type="Proteomes" id="UP001187471"/>
    </source>
</evidence>
<dbReference type="InterPro" id="IPR001680">
    <property type="entry name" value="WD40_rpt"/>
</dbReference>
<dbReference type="PANTHER" id="PTHR45290:SF1">
    <property type="entry name" value="OS03G0300300 PROTEIN"/>
    <property type="match status" value="1"/>
</dbReference>
<evidence type="ECO:0000256" key="1">
    <source>
        <dbReference type="PROSITE-ProRule" id="PRU00221"/>
    </source>
</evidence>
<keyword evidence="1" id="KW-0853">WD repeat</keyword>
<dbReference type="InterPro" id="IPR015943">
    <property type="entry name" value="WD40/YVTN_repeat-like_dom_sf"/>
</dbReference>
<sequence>MGSSTNIRDLLTSFSPSLDLFAISTGDGRIKIWDTVKGQVQTEFSEIVSANTTNLLAKPEGGHLSVDYKCMKWLSLEKKVRLPA</sequence>
<reference evidence="2" key="1">
    <citation type="submission" date="2022-12" db="EMBL/GenBank/DDBJ databases">
        <title>Draft genome assemblies for two species of Escallonia (Escalloniales).</title>
        <authorList>
            <person name="Chanderbali A."/>
            <person name="Dervinis C."/>
            <person name="Anghel I."/>
            <person name="Soltis D."/>
            <person name="Soltis P."/>
            <person name="Zapata F."/>
        </authorList>
    </citation>
    <scope>NUCLEOTIDE SEQUENCE</scope>
    <source>
        <strain evidence="2">UCBG92.1500</strain>
        <tissue evidence="2">Leaf</tissue>
    </source>
</reference>
<organism evidence="2 3">
    <name type="scientific">Escallonia rubra</name>
    <dbReference type="NCBI Taxonomy" id="112253"/>
    <lineage>
        <taxon>Eukaryota</taxon>
        <taxon>Viridiplantae</taxon>
        <taxon>Streptophyta</taxon>
        <taxon>Embryophyta</taxon>
        <taxon>Tracheophyta</taxon>
        <taxon>Spermatophyta</taxon>
        <taxon>Magnoliopsida</taxon>
        <taxon>eudicotyledons</taxon>
        <taxon>Gunneridae</taxon>
        <taxon>Pentapetalae</taxon>
        <taxon>asterids</taxon>
        <taxon>campanulids</taxon>
        <taxon>Escalloniales</taxon>
        <taxon>Escalloniaceae</taxon>
        <taxon>Escallonia</taxon>
    </lineage>
</organism>
<dbReference type="Gene3D" id="2.130.10.10">
    <property type="entry name" value="YVTN repeat-like/Quinoprotein amine dehydrogenase"/>
    <property type="match status" value="1"/>
</dbReference>
<dbReference type="Proteomes" id="UP001187471">
    <property type="component" value="Unassembled WGS sequence"/>
</dbReference>
<dbReference type="InterPro" id="IPR011047">
    <property type="entry name" value="Quinoprotein_ADH-like_sf"/>
</dbReference>
<dbReference type="PANTHER" id="PTHR45290">
    <property type="entry name" value="OS03G0300300 PROTEIN"/>
    <property type="match status" value="1"/>
</dbReference>
<protein>
    <submittedName>
        <fullName evidence="2">Uncharacterized protein</fullName>
    </submittedName>
</protein>
<feature type="repeat" description="WD" evidence="1">
    <location>
        <begin position="13"/>
        <end position="43"/>
    </location>
</feature>
<dbReference type="EMBL" id="JAVXUO010000661">
    <property type="protein sequence ID" value="KAK2990299.1"/>
    <property type="molecule type" value="Genomic_DNA"/>
</dbReference>
<gene>
    <name evidence="2" type="ORF">RJ640_014751</name>
</gene>
<dbReference type="PROSITE" id="PS50082">
    <property type="entry name" value="WD_REPEATS_2"/>
    <property type="match status" value="1"/>
</dbReference>
<keyword evidence="3" id="KW-1185">Reference proteome</keyword>
<comment type="caution">
    <text evidence="2">The sequence shown here is derived from an EMBL/GenBank/DDBJ whole genome shotgun (WGS) entry which is preliminary data.</text>
</comment>
<accession>A0AA88UM89</accession>
<name>A0AA88UM89_9ASTE</name>
<dbReference type="AlphaFoldDB" id="A0AA88UM89"/>
<proteinExistence type="predicted"/>